<reference evidence="1" key="1">
    <citation type="submission" date="2022-09" db="EMBL/GenBank/DDBJ databases">
        <title>Complete Genomes of Fervidibacillus albus and Fervidibacillus halotolerans isolated from tidal flat sediments.</title>
        <authorList>
            <person name="Kwon K.K."/>
            <person name="Yang S.-H."/>
            <person name="Park M.J."/>
            <person name="Oh H.-M."/>
        </authorList>
    </citation>
    <scope>NUCLEOTIDE SEQUENCE</scope>
    <source>
        <strain evidence="1">MEBiC13594</strain>
    </source>
</reference>
<protein>
    <submittedName>
        <fullName evidence="1">Uncharacterized protein</fullName>
    </submittedName>
</protein>
<dbReference type="KEGG" id="fhl:OE105_00295"/>
<name>A0A9E8LZE2_9BACI</name>
<keyword evidence="2" id="KW-1185">Reference proteome</keyword>
<dbReference type="Proteomes" id="UP001164726">
    <property type="component" value="Chromosome"/>
</dbReference>
<dbReference type="RefSeq" id="WP_275420764.1">
    <property type="nucleotide sequence ID" value="NZ_CP106877.1"/>
</dbReference>
<proteinExistence type="predicted"/>
<dbReference type="EMBL" id="CP106877">
    <property type="protein sequence ID" value="WAA12628.1"/>
    <property type="molecule type" value="Genomic_DNA"/>
</dbReference>
<organism evidence="1 2">
    <name type="scientific">Fervidibacillus halotolerans</name>
    <dbReference type="NCBI Taxonomy" id="2980027"/>
    <lineage>
        <taxon>Bacteria</taxon>
        <taxon>Bacillati</taxon>
        <taxon>Bacillota</taxon>
        <taxon>Bacilli</taxon>
        <taxon>Bacillales</taxon>
        <taxon>Bacillaceae</taxon>
        <taxon>Fervidibacillus</taxon>
    </lineage>
</organism>
<dbReference type="AlphaFoldDB" id="A0A9E8LZE2"/>
<gene>
    <name evidence="1" type="ORF">OE105_00295</name>
</gene>
<sequence>MLEEILNKGTNTFKTVIKEDNTLYFTLKEGVHSSRDLKEIKKEEYTNTITDFLEKRNVRTHVPMSAQNDFVQLAFEYSLERVLQALDIFVHEEFVLGLQVTRNYGGRVRTIIRQQLATENEPLALSS</sequence>
<evidence type="ECO:0000313" key="2">
    <source>
        <dbReference type="Proteomes" id="UP001164726"/>
    </source>
</evidence>
<evidence type="ECO:0000313" key="1">
    <source>
        <dbReference type="EMBL" id="WAA12628.1"/>
    </source>
</evidence>
<accession>A0A9E8LZE2</accession>